<dbReference type="InterPro" id="IPR036392">
    <property type="entry name" value="PLAT/LH2_dom_sf"/>
</dbReference>
<dbReference type="Gene3D" id="2.60.60.20">
    <property type="entry name" value="PLAT/LH2 domain"/>
    <property type="match status" value="1"/>
</dbReference>
<evidence type="ECO:0000256" key="1">
    <source>
        <dbReference type="SAM" id="MobiDB-lite"/>
    </source>
</evidence>
<evidence type="ECO:0000313" key="3">
    <source>
        <dbReference type="Proteomes" id="UP001631957"/>
    </source>
</evidence>
<gene>
    <name evidence="2" type="ORF">ACKI18_11630</name>
</gene>
<sequence>MLLDKSWYNDFERNDNDTYQLGAPDGFGTVTGVEISKDGGNGLCLDRIVLREPGADTVGVWRHNDLAVYWLDQKDDCPSATDYCLGNSNVFDLRYEQAEARGIPGATATAMNEPHGSQRHGAARAASAPRDDDGDIIVLGDGQGGAFPNIVSDGGGEDDGETVIMGD</sequence>
<protein>
    <submittedName>
        <fullName evidence="2">Uncharacterized protein</fullName>
    </submittedName>
</protein>
<reference evidence="2 3" key="1">
    <citation type="submission" date="2024-12" db="EMBL/GenBank/DDBJ databases">
        <title>Forecasting of Potato common scab and diversities of Pathogenic streptomyces spp. in china.</title>
        <authorList>
            <person name="Handique U."/>
            <person name="Wu J."/>
        </authorList>
    </citation>
    <scope>NUCLEOTIDE SEQUENCE [LARGE SCALE GENOMIC DNA]</scope>
    <source>
        <strain evidence="2 3">ZRIMU1530</strain>
    </source>
</reference>
<dbReference type="Proteomes" id="UP001631957">
    <property type="component" value="Unassembled WGS sequence"/>
</dbReference>
<dbReference type="SUPFAM" id="SSF49723">
    <property type="entry name" value="Lipase/lipooxygenase domain (PLAT/LH2 domain)"/>
    <property type="match status" value="1"/>
</dbReference>
<keyword evidence="3" id="KW-1185">Reference proteome</keyword>
<dbReference type="RefSeq" id="WP_409121198.1">
    <property type="nucleotide sequence ID" value="NZ_JBJVNI010000005.1"/>
</dbReference>
<accession>A0ABW9HNV5</accession>
<feature type="region of interest" description="Disordered" evidence="1">
    <location>
        <begin position="108"/>
        <end position="167"/>
    </location>
</feature>
<organism evidence="2 3">
    <name type="scientific">Streptomyces niveiscabiei</name>
    <dbReference type="NCBI Taxonomy" id="164115"/>
    <lineage>
        <taxon>Bacteria</taxon>
        <taxon>Bacillati</taxon>
        <taxon>Actinomycetota</taxon>
        <taxon>Actinomycetes</taxon>
        <taxon>Kitasatosporales</taxon>
        <taxon>Streptomycetaceae</taxon>
        <taxon>Streptomyces</taxon>
    </lineage>
</organism>
<comment type="caution">
    <text evidence="2">The sequence shown here is derived from an EMBL/GenBank/DDBJ whole genome shotgun (WGS) entry which is preliminary data.</text>
</comment>
<evidence type="ECO:0000313" key="2">
    <source>
        <dbReference type="EMBL" id="MFM9609361.1"/>
    </source>
</evidence>
<name>A0ABW9HNV5_9ACTN</name>
<proteinExistence type="predicted"/>
<dbReference type="EMBL" id="JBJVNI010000005">
    <property type="protein sequence ID" value="MFM9609361.1"/>
    <property type="molecule type" value="Genomic_DNA"/>
</dbReference>